<keyword evidence="9" id="KW-0902">Two-component regulatory system</keyword>
<dbReference type="PANTHER" id="PTHR43047:SF72">
    <property type="entry name" value="OSMOSENSING HISTIDINE PROTEIN KINASE SLN1"/>
    <property type="match status" value="1"/>
</dbReference>
<dbReference type="Gene3D" id="3.40.50.2300">
    <property type="match status" value="2"/>
</dbReference>
<evidence type="ECO:0000256" key="1">
    <source>
        <dbReference type="ARBA" id="ARBA00000085"/>
    </source>
</evidence>
<dbReference type="CDD" id="cd16922">
    <property type="entry name" value="HATPase_EvgS-ArcB-TorS-like"/>
    <property type="match status" value="1"/>
</dbReference>
<evidence type="ECO:0000256" key="3">
    <source>
        <dbReference type="ARBA" id="ARBA00012438"/>
    </source>
</evidence>
<dbReference type="InterPro" id="IPR001789">
    <property type="entry name" value="Sig_transdc_resp-reg_receiver"/>
</dbReference>
<keyword evidence="16" id="KW-1185">Reference proteome</keyword>
<evidence type="ECO:0000256" key="8">
    <source>
        <dbReference type="ARBA" id="ARBA00022840"/>
    </source>
</evidence>
<dbReference type="Gene3D" id="3.30.450.20">
    <property type="entry name" value="PAS domain"/>
    <property type="match status" value="1"/>
</dbReference>
<comment type="subcellular location">
    <subcellularLocation>
        <location evidence="2">Membrane</location>
    </subcellularLocation>
</comment>
<dbReference type="PANTHER" id="PTHR43047">
    <property type="entry name" value="TWO-COMPONENT HISTIDINE PROTEIN KINASE"/>
    <property type="match status" value="1"/>
</dbReference>
<evidence type="ECO:0000256" key="9">
    <source>
        <dbReference type="ARBA" id="ARBA00023012"/>
    </source>
</evidence>
<dbReference type="InterPro" id="IPR003594">
    <property type="entry name" value="HATPase_dom"/>
</dbReference>
<feature type="modified residue" description="4-aspartylphosphate" evidence="12">
    <location>
        <position position="449"/>
    </location>
</feature>
<evidence type="ECO:0000256" key="11">
    <source>
        <dbReference type="ARBA" id="ARBA00023306"/>
    </source>
</evidence>
<dbReference type="SUPFAM" id="SSF55874">
    <property type="entry name" value="ATPase domain of HSP90 chaperone/DNA topoisomerase II/histidine kinase"/>
    <property type="match status" value="1"/>
</dbReference>
<comment type="catalytic activity">
    <reaction evidence="1">
        <text>ATP + protein L-histidine = ADP + protein N-phospho-L-histidine.</text>
        <dbReference type="EC" id="2.7.13.3"/>
    </reaction>
</comment>
<dbReference type="PROSITE" id="PS50110">
    <property type="entry name" value="RESPONSE_REGULATORY"/>
    <property type="match status" value="2"/>
</dbReference>
<dbReference type="InterPro" id="IPR036097">
    <property type="entry name" value="HisK_dim/P_sf"/>
</dbReference>
<dbReference type="InterPro" id="IPR011006">
    <property type="entry name" value="CheY-like_superfamily"/>
</dbReference>
<dbReference type="CDD" id="cd00082">
    <property type="entry name" value="HisKA"/>
    <property type="match status" value="1"/>
</dbReference>
<keyword evidence="11" id="KW-0131">Cell cycle</keyword>
<feature type="domain" description="Response regulatory" evidence="14">
    <location>
        <begin position="520"/>
        <end position="637"/>
    </location>
</feature>
<dbReference type="SMART" id="SM00448">
    <property type="entry name" value="REC"/>
    <property type="match status" value="2"/>
</dbReference>
<feature type="domain" description="Response regulatory" evidence="14">
    <location>
        <begin position="400"/>
        <end position="513"/>
    </location>
</feature>
<dbReference type="EMBL" id="QRGO01000001">
    <property type="protein sequence ID" value="RDV04959.1"/>
    <property type="molecule type" value="Genomic_DNA"/>
</dbReference>
<keyword evidence="4 12" id="KW-0597">Phosphoprotein</keyword>
<evidence type="ECO:0000256" key="6">
    <source>
        <dbReference type="ARBA" id="ARBA00022741"/>
    </source>
</evidence>
<keyword evidence="6" id="KW-0547">Nucleotide-binding</keyword>
<proteinExistence type="predicted"/>
<evidence type="ECO:0000256" key="7">
    <source>
        <dbReference type="ARBA" id="ARBA00022777"/>
    </source>
</evidence>
<evidence type="ECO:0000256" key="10">
    <source>
        <dbReference type="ARBA" id="ARBA00023136"/>
    </source>
</evidence>
<dbReference type="InterPro" id="IPR004358">
    <property type="entry name" value="Sig_transdc_His_kin-like_C"/>
</dbReference>
<dbReference type="RefSeq" id="WP_115516985.1">
    <property type="nucleotide sequence ID" value="NZ_QRGO01000001.1"/>
</dbReference>
<evidence type="ECO:0000313" key="15">
    <source>
        <dbReference type="EMBL" id="RDV04959.1"/>
    </source>
</evidence>
<keyword evidence="10" id="KW-0472">Membrane</keyword>
<dbReference type="Pfam" id="PF00072">
    <property type="entry name" value="Response_reg"/>
    <property type="match status" value="2"/>
</dbReference>
<dbReference type="EC" id="2.7.13.3" evidence="3"/>
<dbReference type="Gene3D" id="1.10.287.130">
    <property type="match status" value="1"/>
</dbReference>
<evidence type="ECO:0000256" key="4">
    <source>
        <dbReference type="ARBA" id="ARBA00022553"/>
    </source>
</evidence>
<feature type="domain" description="Histidine kinase" evidence="13">
    <location>
        <begin position="153"/>
        <end position="376"/>
    </location>
</feature>
<dbReference type="GO" id="GO:0005886">
    <property type="term" value="C:plasma membrane"/>
    <property type="evidence" value="ECO:0007669"/>
    <property type="project" value="TreeGrafter"/>
</dbReference>
<dbReference type="GO" id="GO:0009927">
    <property type="term" value="F:histidine phosphotransfer kinase activity"/>
    <property type="evidence" value="ECO:0007669"/>
    <property type="project" value="TreeGrafter"/>
</dbReference>
<dbReference type="OrthoDB" id="9810730at2"/>
<dbReference type="FunFam" id="3.30.565.10:FF:000010">
    <property type="entry name" value="Sensor histidine kinase RcsC"/>
    <property type="match status" value="1"/>
</dbReference>
<dbReference type="SMART" id="SM00388">
    <property type="entry name" value="HisKA"/>
    <property type="match status" value="1"/>
</dbReference>
<dbReference type="GO" id="GO:0000155">
    <property type="term" value="F:phosphorelay sensor kinase activity"/>
    <property type="evidence" value="ECO:0007669"/>
    <property type="project" value="InterPro"/>
</dbReference>
<comment type="caution">
    <text evidence="15">The sequence shown here is derived from an EMBL/GenBank/DDBJ whole genome shotgun (WGS) entry which is preliminary data.</text>
</comment>
<dbReference type="Gene3D" id="3.30.565.10">
    <property type="entry name" value="Histidine kinase-like ATPase, C-terminal domain"/>
    <property type="match status" value="1"/>
</dbReference>
<dbReference type="Pfam" id="PF02518">
    <property type="entry name" value="HATPase_c"/>
    <property type="match status" value="1"/>
</dbReference>
<keyword evidence="5" id="KW-0808">Transferase</keyword>
<evidence type="ECO:0000256" key="5">
    <source>
        <dbReference type="ARBA" id="ARBA00022679"/>
    </source>
</evidence>
<keyword evidence="7" id="KW-0418">Kinase</keyword>
<name>A0A371BBH1_9BRAD</name>
<dbReference type="SUPFAM" id="SSF47384">
    <property type="entry name" value="Homodimeric domain of signal transducing histidine kinase"/>
    <property type="match status" value="1"/>
</dbReference>
<dbReference type="GO" id="GO:0005524">
    <property type="term" value="F:ATP binding"/>
    <property type="evidence" value="ECO:0007669"/>
    <property type="project" value="UniProtKB-KW"/>
</dbReference>
<organism evidence="15 16">
    <name type="scientific">Undibacter mobilis</name>
    <dbReference type="NCBI Taxonomy" id="2292256"/>
    <lineage>
        <taxon>Bacteria</taxon>
        <taxon>Pseudomonadati</taxon>
        <taxon>Pseudomonadota</taxon>
        <taxon>Alphaproteobacteria</taxon>
        <taxon>Hyphomicrobiales</taxon>
        <taxon>Nitrobacteraceae</taxon>
        <taxon>Undibacter</taxon>
    </lineage>
</organism>
<dbReference type="SMART" id="SM00387">
    <property type="entry name" value="HATPase_c"/>
    <property type="match status" value="1"/>
</dbReference>
<dbReference type="AlphaFoldDB" id="A0A371BBH1"/>
<dbReference type="SUPFAM" id="SSF52172">
    <property type="entry name" value="CheY-like"/>
    <property type="match status" value="2"/>
</dbReference>
<accession>A0A371BBH1</accession>
<dbReference type="Pfam" id="PF12860">
    <property type="entry name" value="PAS_7"/>
    <property type="match status" value="1"/>
</dbReference>
<reference evidence="16" key="1">
    <citation type="submission" date="2018-08" db="EMBL/GenBank/DDBJ databases">
        <authorList>
            <person name="Kim S.-J."/>
            <person name="Jung G.-Y."/>
        </authorList>
    </citation>
    <scope>NUCLEOTIDE SEQUENCE [LARGE SCALE GENOMIC DNA]</scope>
    <source>
        <strain evidence="16">GY_H</strain>
    </source>
</reference>
<dbReference type="CDD" id="cd17574">
    <property type="entry name" value="REC_OmpR"/>
    <property type="match status" value="1"/>
</dbReference>
<dbReference type="Proteomes" id="UP000263993">
    <property type="component" value="Unassembled WGS sequence"/>
</dbReference>
<dbReference type="InterPro" id="IPR035965">
    <property type="entry name" value="PAS-like_dom_sf"/>
</dbReference>
<dbReference type="Pfam" id="PF00512">
    <property type="entry name" value="HisKA"/>
    <property type="match status" value="1"/>
</dbReference>
<dbReference type="PROSITE" id="PS50109">
    <property type="entry name" value="HIS_KIN"/>
    <property type="match status" value="1"/>
</dbReference>
<sequence>MKRQLSSKEEHAFLRATIDNMQQGVALYDADHKLVTWNERFVEYLEMPEEFLGTDRTFSDYIRYLGARGEFGEDVDIEKELAKRLTVLGTSHSFERTRPDGMVMEVRRDPVPGGGFIAIYADITERKKQELALRKAMEDAESANKVKSSFLANMSHELRTPLNAIIGYSELLAEDAQDRGDKAALGDLEKISAAGKHLLGLINEILDLSKIEAGKMEVYLERLDLPKTIADVKTIVDPMIGKNGNRLVIECPPDIGTLKTDLTKLKQCLINLLSNAAKFTKQGTVLLRLSREASDDGRDLVRFDVGDSGIGMTPEQVGRLFQAFTQADSSTTRNFGGTGLGLTITRHFVTMLGGAIDVVSAPGQGTTFSIVLPDREGGEGETSVADDLGLAPEGVASSITVLIVDDDPAVHDVLSATLGREGYVLLHARDGAEALAIMRKSPPDIVTLDVQMPKIDGWSVLGIMKSEPALEHIPVIMLTIVDDRNLGFSLGASEFMTKPIDRNKLTALLRKLAPAKTDSTILIVDDDADVRELIGNTVKAAGMTPAQAANGREALGWLSNHQAPALVLLDLMMPEVDGFEFLEKVRDLDSMKDVPIVVLTAKDLTDEERAFLAERTLLVLSKSGQPIGTLGAALSALAHRHHAGAAKHTN</sequence>
<evidence type="ECO:0000256" key="12">
    <source>
        <dbReference type="PROSITE-ProRule" id="PRU00169"/>
    </source>
</evidence>
<evidence type="ECO:0000259" key="14">
    <source>
        <dbReference type="PROSITE" id="PS50110"/>
    </source>
</evidence>
<dbReference type="SUPFAM" id="SSF55785">
    <property type="entry name" value="PYP-like sensor domain (PAS domain)"/>
    <property type="match status" value="1"/>
</dbReference>
<dbReference type="InterPro" id="IPR005467">
    <property type="entry name" value="His_kinase_dom"/>
</dbReference>
<protein>
    <recommendedName>
        <fullName evidence="3">histidine kinase</fullName>
        <ecNumber evidence="3">2.7.13.3</ecNumber>
    </recommendedName>
</protein>
<evidence type="ECO:0000259" key="13">
    <source>
        <dbReference type="PROSITE" id="PS50109"/>
    </source>
</evidence>
<evidence type="ECO:0000256" key="2">
    <source>
        <dbReference type="ARBA" id="ARBA00004370"/>
    </source>
</evidence>
<dbReference type="PRINTS" id="PR00344">
    <property type="entry name" value="BCTRLSENSOR"/>
</dbReference>
<dbReference type="InterPro" id="IPR003661">
    <property type="entry name" value="HisK_dim/P_dom"/>
</dbReference>
<dbReference type="FunFam" id="1.10.287.130:FF:000038">
    <property type="entry name" value="Sensory transduction histidine kinase"/>
    <property type="match status" value="1"/>
</dbReference>
<gene>
    <name evidence="15" type="ORF">DXH78_10530</name>
</gene>
<dbReference type="InterPro" id="IPR036890">
    <property type="entry name" value="HATPase_C_sf"/>
</dbReference>
<evidence type="ECO:0000313" key="16">
    <source>
        <dbReference type="Proteomes" id="UP000263993"/>
    </source>
</evidence>
<keyword evidence="8" id="KW-0067">ATP-binding</keyword>
<feature type="modified residue" description="4-aspartylphosphate" evidence="12">
    <location>
        <position position="570"/>
    </location>
</feature>